<feature type="region of interest" description="Disordered" evidence="1">
    <location>
        <begin position="1"/>
        <end position="22"/>
    </location>
</feature>
<protein>
    <submittedName>
        <fullName evidence="2">Uncharacterized protein</fullName>
    </submittedName>
</protein>
<dbReference type="Proteomes" id="UP000017836">
    <property type="component" value="Unassembled WGS sequence"/>
</dbReference>
<evidence type="ECO:0000313" key="2">
    <source>
        <dbReference type="EMBL" id="ERM99028.1"/>
    </source>
</evidence>
<dbReference type="AlphaFoldDB" id="W1NUN3"/>
<name>W1NUN3_AMBTC</name>
<organism evidence="2 3">
    <name type="scientific">Amborella trichopoda</name>
    <dbReference type="NCBI Taxonomy" id="13333"/>
    <lineage>
        <taxon>Eukaryota</taxon>
        <taxon>Viridiplantae</taxon>
        <taxon>Streptophyta</taxon>
        <taxon>Embryophyta</taxon>
        <taxon>Tracheophyta</taxon>
        <taxon>Spermatophyta</taxon>
        <taxon>Magnoliopsida</taxon>
        <taxon>Amborellales</taxon>
        <taxon>Amborellaceae</taxon>
        <taxon>Amborella</taxon>
    </lineage>
</organism>
<accession>W1NUN3</accession>
<proteinExistence type="predicted"/>
<keyword evidence="3" id="KW-1185">Reference proteome</keyword>
<dbReference type="HOGENOM" id="CLU_2323583_0_0_1"/>
<evidence type="ECO:0000256" key="1">
    <source>
        <dbReference type="SAM" id="MobiDB-lite"/>
    </source>
</evidence>
<reference evidence="3" key="1">
    <citation type="journal article" date="2013" name="Science">
        <title>The Amborella genome and the evolution of flowering plants.</title>
        <authorList>
            <consortium name="Amborella Genome Project"/>
        </authorList>
    </citation>
    <scope>NUCLEOTIDE SEQUENCE [LARGE SCALE GENOMIC DNA]</scope>
</reference>
<evidence type="ECO:0000313" key="3">
    <source>
        <dbReference type="Proteomes" id="UP000017836"/>
    </source>
</evidence>
<gene>
    <name evidence="2" type="ORF">AMTR_s00101p00058510</name>
</gene>
<dbReference type="Gramene" id="ERM99028">
    <property type="protein sequence ID" value="ERM99028"/>
    <property type="gene ID" value="AMTR_s00101p00058510"/>
</dbReference>
<dbReference type="EMBL" id="KI395058">
    <property type="protein sequence ID" value="ERM99028.1"/>
    <property type="molecule type" value="Genomic_DNA"/>
</dbReference>
<sequence>MDRVDPTAPYYPNSGSGPNPPSHVWVDQVMFGSDLGLIGIDSRSTTYTNMSLGLDHEPYSPETCQVWVRPKLHRGGSMSIPFNIDLADLLRPRPDPFAS</sequence>